<evidence type="ECO:0000313" key="3">
    <source>
        <dbReference type="Proteomes" id="UP000053599"/>
    </source>
</evidence>
<evidence type="ECO:0008006" key="4">
    <source>
        <dbReference type="Google" id="ProtNLM"/>
    </source>
</evidence>
<sequence>MGLLTRSQLLPSTRQITARVWSSRTLTTTRPLRQIEPRYHVDTQPEKPINFYKTHGRAFFKAITLAFLTYQIAYWAWLTLETEEVMDQKKREIKSLESEVRLLDDSRKSHRPRT</sequence>
<dbReference type="EMBL" id="KN846954">
    <property type="protein sequence ID" value="KIV78245.1"/>
    <property type="molecule type" value="Genomic_DNA"/>
</dbReference>
<keyword evidence="1" id="KW-0175">Coiled coil</keyword>
<dbReference type="Proteomes" id="UP000053599">
    <property type="component" value="Unassembled WGS sequence"/>
</dbReference>
<protein>
    <recommendedName>
        <fullName evidence="4">Inner membrane assembly complex subunit 17</fullName>
    </recommendedName>
</protein>
<feature type="coiled-coil region" evidence="1">
    <location>
        <begin position="79"/>
        <end position="106"/>
    </location>
</feature>
<gene>
    <name evidence="2" type="ORF">PV11_09981</name>
</gene>
<evidence type="ECO:0000313" key="2">
    <source>
        <dbReference type="EMBL" id="KIV78245.1"/>
    </source>
</evidence>
<accession>A0A0D1VQ82</accession>
<proteinExistence type="predicted"/>
<name>A0A0D1VQ82_9EURO</name>
<organism evidence="2 3">
    <name type="scientific">Exophiala sideris</name>
    <dbReference type="NCBI Taxonomy" id="1016849"/>
    <lineage>
        <taxon>Eukaryota</taxon>
        <taxon>Fungi</taxon>
        <taxon>Dikarya</taxon>
        <taxon>Ascomycota</taxon>
        <taxon>Pezizomycotina</taxon>
        <taxon>Eurotiomycetes</taxon>
        <taxon>Chaetothyriomycetidae</taxon>
        <taxon>Chaetothyriales</taxon>
        <taxon>Herpotrichiellaceae</taxon>
        <taxon>Exophiala</taxon>
    </lineage>
</organism>
<dbReference type="HOGENOM" id="CLU_137473_1_0_1"/>
<evidence type="ECO:0000256" key="1">
    <source>
        <dbReference type="SAM" id="Coils"/>
    </source>
</evidence>
<reference evidence="2 3" key="1">
    <citation type="submission" date="2015-01" db="EMBL/GenBank/DDBJ databases">
        <title>The Genome Sequence of Exophiala sideris CBS121828.</title>
        <authorList>
            <consortium name="The Broad Institute Genomics Platform"/>
            <person name="Cuomo C."/>
            <person name="de Hoog S."/>
            <person name="Gorbushina A."/>
            <person name="Stielow B."/>
            <person name="Teixiera M."/>
            <person name="Abouelleil A."/>
            <person name="Chapman S.B."/>
            <person name="Priest M."/>
            <person name="Young S.K."/>
            <person name="Wortman J."/>
            <person name="Nusbaum C."/>
            <person name="Birren B."/>
        </authorList>
    </citation>
    <scope>NUCLEOTIDE SEQUENCE [LARGE SCALE GENOMIC DNA]</scope>
    <source>
        <strain evidence="2 3">CBS 121828</strain>
    </source>
</reference>
<dbReference type="AlphaFoldDB" id="A0A0D1VQ82"/>
<dbReference type="OrthoDB" id="4119406at2759"/>